<dbReference type="SUPFAM" id="SSF51197">
    <property type="entry name" value="Clavaminate synthase-like"/>
    <property type="match status" value="1"/>
</dbReference>
<evidence type="ECO:0000313" key="1">
    <source>
        <dbReference type="EMBL" id="VAH86706.1"/>
    </source>
</evidence>
<name>A0A9R1SAL8_TRITD</name>
<dbReference type="Proteomes" id="UP000324705">
    <property type="component" value="Chromosome 3B"/>
</dbReference>
<evidence type="ECO:0000313" key="2">
    <source>
        <dbReference type="Proteomes" id="UP000324705"/>
    </source>
</evidence>
<proteinExistence type="predicted"/>
<dbReference type="InterPro" id="IPR027443">
    <property type="entry name" value="IPNS-like_sf"/>
</dbReference>
<dbReference type="AlphaFoldDB" id="A0A9R1SAL8"/>
<dbReference type="EMBL" id="LT934116">
    <property type="protein sequence ID" value="VAH86706.1"/>
    <property type="molecule type" value="Genomic_DNA"/>
</dbReference>
<keyword evidence="2" id="KW-1185">Reference proteome</keyword>
<protein>
    <submittedName>
        <fullName evidence="1">Uncharacterized protein</fullName>
    </submittedName>
</protein>
<dbReference type="Gene3D" id="2.60.120.330">
    <property type="entry name" value="B-lactam Antibiotic, Isopenicillin N Synthase, Chain"/>
    <property type="match status" value="1"/>
</dbReference>
<dbReference type="Gramene" id="TRITD3Bv1G283050.1">
    <property type="protein sequence ID" value="TRITD3Bv1G283050.1"/>
    <property type="gene ID" value="TRITD3Bv1G283050"/>
</dbReference>
<reference evidence="1 2" key="1">
    <citation type="submission" date="2017-09" db="EMBL/GenBank/DDBJ databases">
        <authorList>
            <consortium name="International Durum Wheat Genome Sequencing Consortium (IDWGSC)"/>
            <person name="Milanesi L."/>
        </authorList>
    </citation>
    <scope>NUCLEOTIDE SEQUENCE [LARGE SCALE GENOMIC DNA]</scope>
    <source>
        <strain evidence="2">cv. Svevo</strain>
    </source>
</reference>
<gene>
    <name evidence="1" type="ORF">TRITD_3Bv1G283050</name>
</gene>
<organism evidence="1 2">
    <name type="scientific">Triticum turgidum subsp. durum</name>
    <name type="common">Durum wheat</name>
    <name type="synonym">Triticum durum</name>
    <dbReference type="NCBI Taxonomy" id="4567"/>
    <lineage>
        <taxon>Eukaryota</taxon>
        <taxon>Viridiplantae</taxon>
        <taxon>Streptophyta</taxon>
        <taxon>Embryophyta</taxon>
        <taxon>Tracheophyta</taxon>
        <taxon>Spermatophyta</taxon>
        <taxon>Magnoliopsida</taxon>
        <taxon>Liliopsida</taxon>
        <taxon>Poales</taxon>
        <taxon>Poaceae</taxon>
        <taxon>BOP clade</taxon>
        <taxon>Pooideae</taxon>
        <taxon>Triticodae</taxon>
        <taxon>Triticeae</taxon>
        <taxon>Triticinae</taxon>
        <taxon>Triticum</taxon>
    </lineage>
</organism>
<sequence>MLQAMSGDAVRGPEHRVVAPAGTEVDMMSLCYLAFPHEDAIIVGQEMYRGFSYDEFWEQVQADVKATGAKVSLGRFRIPVSGS</sequence>
<accession>A0A9R1SAL8</accession>